<keyword evidence="2" id="KW-0560">Oxidoreductase</keyword>
<dbReference type="PANTHER" id="PTHR22604:SF105">
    <property type="entry name" value="TRANS-1,2-DIHYDROBENZENE-1,2-DIOL DEHYDROGENASE"/>
    <property type="match status" value="1"/>
</dbReference>
<keyword evidence="10" id="KW-1185">Reference proteome</keyword>
<dbReference type="GO" id="GO:0047837">
    <property type="term" value="F:D-xylose 1-dehydrogenase (NADP+) activity"/>
    <property type="evidence" value="ECO:0007669"/>
    <property type="project" value="UniProtKB-EC"/>
</dbReference>
<name>A0ABD3MBD9_9STRA</name>
<dbReference type="InterPro" id="IPR050984">
    <property type="entry name" value="Gfo/Idh/MocA_domain"/>
</dbReference>
<feature type="compositionally biased region" description="Basic and acidic residues" evidence="6">
    <location>
        <begin position="1"/>
        <end position="16"/>
    </location>
</feature>
<feature type="transmembrane region" description="Helical" evidence="7">
    <location>
        <begin position="56"/>
        <end position="75"/>
    </location>
</feature>
<feature type="compositionally biased region" description="Polar residues" evidence="6">
    <location>
        <begin position="36"/>
        <end position="46"/>
    </location>
</feature>
<sequence length="676" mass="74728">MAIAGIHRDGDVHEELTTESTSLLWPPSLYAPQPPRRNNSQDNTDTMANPRGWCKIIIVSIIVIIGIIFSATMLLNRNHSHSDDTSAPSLPIREDYKYDENTNSMTTISSSAIRHDIVENYQPEKLHVNMPPPILYLSKVQEQQQQQHHSNRDENENGPLSLRWGILGLGRIAHDFTSTLIVLGCNVTAVASATPSLPIVDGITTITSDNSSSTTITTTSTPVSALARAKSFATHFSIPTYYDSYKKLASDPNVDIVYVATTNQNHLNPTLLMLRAGKNVLVEKPSAVTYQEAQLMYDEAEKRGLFLMTNHWTRFFPLVKYLRQTFLLATTTAISNSSIALEELEGPSSNQTMTSAMRATKNHADNAKQHSYNLGKVLAMHGDFSFITPVNPTDRFLNRSLGGGVTLDVGCYLVELALLAAYDHERSHPQSVYRVQKSTTSSGGSKGFLMEYLRPENVVATGHGVYHGVSYPVDVESSFSLRWGGGPDGIDVCDADAGHGDANGKTGKRRLGNTSNCGESSNHKLKLHASTAEQFTMIATFQASFRRPSNFEVEYTFERGRILIHGPGNCPSEMTVYEYEQPYGPVFRETKITFPLPLISNAILQYGQPNYPRAEGFAYVIDAIEKCMAEKGIPGRSDGRRMSRRCLELKENTVEEQLVTVGTYFYCSTRGTSALV</sequence>
<dbReference type="EMBL" id="JALLBG020000168">
    <property type="protein sequence ID" value="KAL3760922.1"/>
    <property type="molecule type" value="Genomic_DNA"/>
</dbReference>
<dbReference type="SUPFAM" id="SSF51735">
    <property type="entry name" value="NAD(P)-binding Rossmann-fold domains"/>
    <property type="match status" value="1"/>
</dbReference>
<dbReference type="PANTHER" id="PTHR22604">
    <property type="entry name" value="OXIDOREDUCTASES"/>
    <property type="match status" value="1"/>
</dbReference>
<evidence type="ECO:0000313" key="9">
    <source>
        <dbReference type="EMBL" id="KAL3760922.1"/>
    </source>
</evidence>
<dbReference type="Proteomes" id="UP001530293">
    <property type="component" value="Unassembled WGS sequence"/>
</dbReference>
<comment type="similarity">
    <text evidence="1">Belongs to the Gfo/Idh/MocA family.</text>
</comment>
<organism evidence="9 10">
    <name type="scientific">Discostella pseudostelligera</name>
    <dbReference type="NCBI Taxonomy" id="259834"/>
    <lineage>
        <taxon>Eukaryota</taxon>
        <taxon>Sar</taxon>
        <taxon>Stramenopiles</taxon>
        <taxon>Ochrophyta</taxon>
        <taxon>Bacillariophyta</taxon>
        <taxon>Coscinodiscophyceae</taxon>
        <taxon>Thalassiosirophycidae</taxon>
        <taxon>Stephanodiscales</taxon>
        <taxon>Stephanodiscaceae</taxon>
        <taxon>Discostella</taxon>
    </lineage>
</organism>
<keyword evidence="7" id="KW-0812">Transmembrane</keyword>
<evidence type="ECO:0000313" key="10">
    <source>
        <dbReference type="Proteomes" id="UP001530293"/>
    </source>
</evidence>
<dbReference type="Gene3D" id="3.30.360.10">
    <property type="entry name" value="Dihydrodipicolinate Reductase, domain 2"/>
    <property type="match status" value="1"/>
</dbReference>
<dbReference type="Gene3D" id="3.40.50.720">
    <property type="entry name" value="NAD(P)-binding Rossmann-like Domain"/>
    <property type="match status" value="1"/>
</dbReference>
<evidence type="ECO:0000256" key="1">
    <source>
        <dbReference type="ARBA" id="ARBA00010928"/>
    </source>
</evidence>
<keyword evidence="7" id="KW-0472">Membrane</keyword>
<dbReference type="AlphaFoldDB" id="A0ABD3MBD9"/>
<comment type="caution">
    <text evidence="9">The sequence shown here is derived from an EMBL/GenBank/DDBJ whole genome shotgun (WGS) entry which is preliminary data.</text>
</comment>
<feature type="region of interest" description="Disordered" evidence="6">
    <location>
        <begin position="1"/>
        <end position="46"/>
    </location>
</feature>
<evidence type="ECO:0000256" key="5">
    <source>
        <dbReference type="ARBA" id="ARBA00049233"/>
    </source>
</evidence>
<feature type="domain" description="Gfo/Idh/MocA-like oxidoreductase N-terminal" evidence="8">
    <location>
        <begin position="226"/>
        <end position="311"/>
    </location>
</feature>
<evidence type="ECO:0000259" key="8">
    <source>
        <dbReference type="Pfam" id="PF01408"/>
    </source>
</evidence>
<keyword evidence="7" id="KW-1133">Transmembrane helix</keyword>
<dbReference type="Pfam" id="PF01408">
    <property type="entry name" value="GFO_IDH_MocA"/>
    <property type="match status" value="1"/>
</dbReference>
<evidence type="ECO:0000256" key="3">
    <source>
        <dbReference type="ARBA" id="ARBA00038984"/>
    </source>
</evidence>
<dbReference type="EC" id="1.1.1.179" evidence="3"/>
<dbReference type="InterPro" id="IPR000683">
    <property type="entry name" value="Gfo/Idh/MocA-like_OxRdtase_N"/>
</dbReference>
<gene>
    <name evidence="9" type="ORF">ACHAWU_009601</name>
</gene>
<evidence type="ECO:0000256" key="4">
    <source>
        <dbReference type="ARBA" id="ARBA00042988"/>
    </source>
</evidence>
<feature type="region of interest" description="Disordered" evidence="6">
    <location>
        <begin position="501"/>
        <end position="522"/>
    </location>
</feature>
<dbReference type="InterPro" id="IPR036291">
    <property type="entry name" value="NAD(P)-bd_dom_sf"/>
</dbReference>
<comment type="catalytic activity">
    <reaction evidence="5">
        <text>D-xylose + NADP(+) = D-xylono-1,5-lactone + NADPH + H(+)</text>
        <dbReference type="Rhea" id="RHEA:22000"/>
        <dbReference type="ChEBI" id="CHEBI:15378"/>
        <dbReference type="ChEBI" id="CHEBI:15867"/>
        <dbReference type="ChEBI" id="CHEBI:53455"/>
        <dbReference type="ChEBI" id="CHEBI:57783"/>
        <dbReference type="ChEBI" id="CHEBI:58349"/>
        <dbReference type="EC" id="1.1.1.179"/>
    </reaction>
</comment>
<evidence type="ECO:0000256" key="2">
    <source>
        <dbReference type="ARBA" id="ARBA00023002"/>
    </source>
</evidence>
<dbReference type="SUPFAM" id="SSF55347">
    <property type="entry name" value="Glyceraldehyde-3-phosphate dehydrogenase-like, C-terminal domain"/>
    <property type="match status" value="1"/>
</dbReference>
<evidence type="ECO:0000256" key="6">
    <source>
        <dbReference type="SAM" id="MobiDB-lite"/>
    </source>
</evidence>
<evidence type="ECO:0000256" key="7">
    <source>
        <dbReference type="SAM" id="Phobius"/>
    </source>
</evidence>
<accession>A0ABD3MBD9</accession>
<protein>
    <recommendedName>
        <fullName evidence="3">D-xylose 1-dehydrogenase (NADP(+), D-xylono-1,5-lactone-forming)</fullName>
        <ecNumber evidence="3">1.1.1.179</ecNumber>
    </recommendedName>
    <alternativeName>
        <fullName evidence="4">D-xylose-NADP dehydrogenase</fullName>
    </alternativeName>
</protein>
<proteinExistence type="inferred from homology"/>
<reference evidence="9 10" key="1">
    <citation type="submission" date="2024-10" db="EMBL/GenBank/DDBJ databases">
        <title>Updated reference genomes for cyclostephanoid diatoms.</title>
        <authorList>
            <person name="Roberts W.R."/>
            <person name="Alverson A.J."/>
        </authorList>
    </citation>
    <scope>NUCLEOTIDE SEQUENCE [LARGE SCALE GENOMIC DNA]</scope>
    <source>
        <strain evidence="9 10">AJA232-27</strain>
    </source>
</reference>